<evidence type="ECO:0000313" key="3">
    <source>
        <dbReference type="Proteomes" id="UP000823749"/>
    </source>
</evidence>
<reference evidence="2" key="1">
    <citation type="submission" date="2020-08" db="EMBL/GenBank/DDBJ databases">
        <title>Plant Genome Project.</title>
        <authorList>
            <person name="Zhang R.-G."/>
        </authorList>
    </citation>
    <scope>NUCLEOTIDE SEQUENCE</scope>
    <source>
        <strain evidence="2">WSP0</strain>
        <tissue evidence="2">Leaf</tissue>
    </source>
</reference>
<name>A0AAV6IAP1_9ERIC</name>
<accession>A0AAV6IAP1</accession>
<dbReference type="EMBL" id="JACTNZ010000011">
    <property type="protein sequence ID" value="KAG5525576.1"/>
    <property type="molecule type" value="Genomic_DNA"/>
</dbReference>
<sequence>MQFCGLCGRQGMISFSGILRQIWMMWWILSSFAWLFGSKEHATYLSTLLKISKPPQLD</sequence>
<gene>
    <name evidence="2" type="ORF">RHGRI_032018</name>
</gene>
<protein>
    <submittedName>
        <fullName evidence="2">Uncharacterized protein</fullName>
    </submittedName>
</protein>
<keyword evidence="1" id="KW-0812">Transmembrane</keyword>
<evidence type="ECO:0000256" key="1">
    <source>
        <dbReference type="SAM" id="Phobius"/>
    </source>
</evidence>
<organism evidence="2 3">
    <name type="scientific">Rhododendron griersonianum</name>
    <dbReference type="NCBI Taxonomy" id="479676"/>
    <lineage>
        <taxon>Eukaryota</taxon>
        <taxon>Viridiplantae</taxon>
        <taxon>Streptophyta</taxon>
        <taxon>Embryophyta</taxon>
        <taxon>Tracheophyta</taxon>
        <taxon>Spermatophyta</taxon>
        <taxon>Magnoliopsida</taxon>
        <taxon>eudicotyledons</taxon>
        <taxon>Gunneridae</taxon>
        <taxon>Pentapetalae</taxon>
        <taxon>asterids</taxon>
        <taxon>Ericales</taxon>
        <taxon>Ericaceae</taxon>
        <taxon>Ericoideae</taxon>
        <taxon>Rhodoreae</taxon>
        <taxon>Rhododendron</taxon>
    </lineage>
</organism>
<proteinExistence type="predicted"/>
<feature type="transmembrane region" description="Helical" evidence="1">
    <location>
        <begin position="12"/>
        <end position="36"/>
    </location>
</feature>
<keyword evidence="1" id="KW-0472">Membrane</keyword>
<keyword evidence="1" id="KW-1133">Transmembrane helix</keyword>
<dbReference type="AlphaFoldDB" id="A0AAV6IAP1"/>
<keyword evidence="3" id="KW-1185">Reference proteome</keyword>
<comment type="caution">
    <text evidence="2">The sequence shown here is derived from an EMBL/GenBank/DDBJ whole genome shotgun (WGS) entry which is preliminary data.</text>
</comment>
<dbReference type="Proteomes" id="UP000823749">
    <property type="component" value="Chromosome 11"/>
</dbReference>
<evidence type="ECO:0000313" key="2">
    <source>
        <dbReference type="EMBL" id="KAG5525576.1"/>
    </source>
</evidence>